<reference evidence="2 3" key="1">
    <citation type="submission" date="2019-09" db="EMBL/GenBank/DDBJ databases">
        <title>YIM 132180 draft genome.</title>
        <authorList>
            <person name="Zhang K."/>
        </authorList>
    </citation>
    <scope>NUCLEOTIDE SEQUENCE [LARGE SCALE GENOMIC DNA]</scope>
    <source>
        <strain evidence="2 3">YIM 132180</strain>
    </source>
</reference>
<dbReference type="RefSeq" id="WP_150973661.1">
    <property type="nucleotide sequence ID" value="NZ_VZDO01000025.1"/>
</dbReference>
<feature type="transmembrane region" description="Helical" evidence="1">
    <location>
        <begin position="80"/>
        <end position="98"/>
    </location>
</feature>
<evidence type="ECO:0000256" key="1">
    <source>
        <dbReference type="SAM" id="Phobius"/>
    </source>
</evidence>
<protein>
    <submittedName>
        <fullName evidence="2">TIGR02587 family membrane protein</fullName>
    </submittedName>
</protein>
<dbReference type="NCBIfam" id="TIGR02587">
    <property type="entry name" value="TIGR02587 family membrane protein"/>
    <property type="match status" value="1"/>
</dbReference>
<accession>A0A7V7PKD1</accession>
<evidence type="ECO:0000313" key="3">
    <source>
        <dbReference type="Proteomes" id="UP000432089"/>
    </source>
</evidence>
<feature type="transmembrane region" description="Helical" evidence="1">
    <location>
        <begin position="148"/>
        <end position="168"/>
    </location>
</feature>
<keyword evidence="1" id="KW-0812">Transmembrane</keyword>
<feature type="transmembrane region" description="Helical" evidence="1">
    <location>
        <begin position="12"/>
        <end position="30"/>
    </location>
</feature>
<feature type="transmembrane region" description="Helical" evidence="1">
    <location>
        <begin position="223"/>
        <end position="242"/>
    </location>
</feature>
<keyword evidence="1" id="KW-0472">Membrane</keyword>
<gene>
    <name evidence="2" type="ORF">F6X38_22010</name>
</gene>
<proteinExistence type="predicted"/>
<evidence type="ECO:0000313" key="2">
    <source>
        <dbReference type="EMBL" id="KAB0676217.1"/>
    </source>
</evidence>
<dbReference type="EMBL" id="VZDO01000025">
    <property type="protein sequence ID" value="KAB0676217.1"/>
    <property type="molecule type" value="Genomic_DNA"/>
</dbReference>
<dbReference type="Proteomes" id="UP000432089">
    <property type="component" value="Unassembled WGS sequence"/>
</dbReference>
<keyword evidence="1" id="KW-1133">Transmembrane helix</keyword>
<sequence>MERLKPSRRDFLVGLGRGFAGSLIFSLPMLMTMEMWWLGFYADPLRLALFMTLLLPLLWRLSRYGGLRHTRSGWDDLADALVAVAIAAIASAVVLALFGVLDRGMSTHEVVGKLLLQTFCGSIGAMLAQNQFGEKDLRDERREAEASYLDEMFLMVVGALFLSLNMAPTEEIILIAYQMSVWQVIVLILLTLVLMHAFVYGLEFGGTERPRDGEGFWSVFARFTVAGYALVLLVSFYVLWTFGRLDSTGNLPTLGTTIVLGFPGALGAAVARLML</sequence>
<dbReference type="AlphaFoldDB" id="A0A7V7PKD1"/>
<organism evidence="2 3">
    <name type="scientific">Plantimonas leprariae</name>
    <dbReference type="NCBI Taxonomy" id="2615207"/>
    <lineage>
        <taxon>Bacteria</taxon>
        <taxon>Pseudomonadati</taxon>
        <taxon>Pseudomonadota</taxon>
        <taxon>Alphaproteobacteria</taxon>
        <taxon>Hyphomicrobiales</taxon>
        <taxon>Aurantimonadaceae</taxon>
        <taxon>Plantimonas</taxon>
    </lineage>
</organism>
<dbReference type="InterPro" id="IPR024464">
    <property type="entry name" value="DUF2391"/>
</dbReference>
<feature type="transmembrane region" description="Helical" evidence="1">
    <location>
        <begin position="254"/>
        <end position="274"/>
    </location>
</feature>
<feature type="transmembrane region" description="Helical" evidence="1">
    <location>
        <begin position="110"/>
        <end position="128"/>
    </location>
</feature>
<feature type="transmembrane region" description="Helical" evidence="1">
    <location>
        <begin position="180"/>
        <end position="202"/>
    </location>
</feature>
<dbReference type="Pfam" id="PF09622">
    <property type="entry name" value="DUF2391"/>
    <property type="match status" value="1"/>
</dbReference>
<comment type="caution">
    <text evidence="2">The sequence shown here is derived from an EMBL/GenBank/DDBJ whole genome shotgun (WGS) entry which is preliminary data.</text>
</comment>
<feature type="transmembrane region" description="Helical" evidence="1">
    <location>
        <begin position="36"/>
        <end position="59"/>
    </location>
</feature>
<keyword evidence="3" id="KW-1185">Reference proteome</keyword>
<dbReference type="InterPro" id="IPR013416">
    <property type="entry name" value="CHP02587_IM"/>
</dbReference>
<name>A0A7V7PKD1_9HYPH</name>